<comment type="caution">
    <text evidence="2">The sequence shown here is derived from an EMBL/GenBank/DDBJ whole genome shotgun (WGS) entry which is preliminary data.</text>
</comment>
<reference evidence="2" key="1">
    <citation type="submission" date="2019-10" db="EMBL/GenBank/DDBJ databases">
        <title>Conservation and host-specific expression of non-tandemly repeated heterogenous ribosome RNA gene in arbuscular mycorrhizal fungi.</title>
        <authorList>
            <person name="Maeda T."/>
            <person name="Kobayashi Y."/>
            <person name="Nakagawa T."/>
            <person name="Ezawa T."/>
            <person name="Yamaguchi K."/>
            <person name="Bino T."/>
            <person name="Nishimoto Y."/>
            <person name="Shigenobu S."/>
            <person name="Kawaguchi M."/>
        </authorList>
    </citation>
    <scope>NUCLEOTIDE SEQUENCE</scope>
    <source>
        <strain evidence="2">HR1</strain>
    </source>
</reference>
<evidence type="ECO:0000313" key="3">
    <source>
        <dbReference type="Proteomes" id="UP000615446"/>
    </source>
</evidence>
<evidence type="ECO:0000256" key="1">
    <source>
        <dbReference type="SAM" id="MobiDB-lite"/>
    </source>
</evidence>
<feature type="region of interest" description="Disordered" evidence="1">
    <location>
        <begin position="93"/>
        <end position="114"/>
    </location>
</feature>
<name>A0A8H3L5K1_9GLOM</name>
<accession>A0A8H3L5K1</accession>
<sequence>MSASEKYPGQNVLISHIRKRKDKSSYHGFLNLHSDIVSATPISDWDHVNIDNLWAGQFLNEAKKLHVNLDEKVKSEQKGNALEPYWKKIIRKSKKSSLKQKQDDENLEPSPKTK</sequence>
<dbReference type="EMBL" id="BLAL01000043">
    <property type="protein sequence ID" value="GES79262.1"/>
    <property type="molecule type" value="Genomic_DNA"/>
</dbReference>
<dbReference type="AlphaFoldDB" id="A0A8H3L5K1"/>
<evidence type="ECO:0000313" key="2">
    <source>
        <dbReference type="EMBL" id="GES79262.1"/>
    </source>
</evidence>
<organism evidence="2 3">
    <name type="scientific">Rhizophagus clarus</name>
    <dbReference type="NCBI Taxonomy" id="94130"/>
    <lineage>
        <taxon>Eukaryota</taxon>
        <taxon>Fungi</taxon>
        <taxon>Fungi incertae sedis</taxon>
        <taxon>Mucoromycota</taxon>
        <taxon>Glomeromycotina</taxon>
        <taxon>Glomeromycetes</taxon>
        <taxon>Glomerales</taxon>
        <taxon>Glomeraceae</taxon>
        <taxon>Rhizophagus</taxon>
    </lineage>
</organism>
<proteinExistence type="predicted"/>
<dbReference type="OrthoDB" id="2427179at2759"/>
<dbReference type="Proteomes" id="UP000615446">
    <property type="component" value="Unassembled WGS sequence"/>
</dbReference>
<protein>
    <submittedName>
        <fullName evidence="2">Uncharacterized protein</fullName>
    </submittedName>
</protein>
<gene>
    <name evidence="2" type="ORF">RCL2_000657100</name>
</gene>